<reference evidence="2 3" key="1">
    <citation type="submission" date="2019-03" db="EMBL/GenBank/DDBJ databases">
        <title>Genomic Encyclopedia of Type Strains, Phase IV (KMG-IV): sequencing the most valuable type-strain genomes for metagenomic binning, comparative biology and taxonomic classification.</title>
        <authorList>
            <person name="Goeker M."/>
        </authorList>
    </citation>
    <scope>NUCLEOTIDE SEQUENCE [LARGE SCALE GENOMIC DNA]</scope>
    <source>
        <strain evidence="2 3">DSM 16380</strain>
    </source>
</reference>
<accession>A0A4R2NCG1</accession>
<evidence type="ECO:0000313" key="3">
    <source>
        <dbReference type="Proteomes" id="UP000295537"/>
    </source>
</evidence>
<keyword evidence="1" id="KW-0472">Membrane</keyword>
<organism evidence="2 3">
    <name type="scientific">Nicoletella semolina</name>
    <dbReference type="NCBI Taxonomy" id="271160"/>
    <lineage>
        <taxon>Bacteria</taxon>
        <taxon>Pseudomonadati</taxon>
        <taxon>Pseudomonadota</taxon>
        <taxon>Gammaproteobacteria</taxon>
        <taxon>Pasteurellales</taxon>
        <taxon>Pasteurellaceae</taxon>
        <taxon>Nicoletella</taxon>
    </lineage>
</organism>
<name>A0A4R2NCG1_9PAST</name>
<dbReference type="OrthoDB" id="2955631at2"/>
<sequence length="414" mass="46731">MTNTLYRWLLFMKKPSNKIWFVPAYWAIFAAIFAFISRFLGQILNYGVFPDISRDTLEGLLTVIASSMLSVSIFSLSIMVSAFSSVSSGATPRATELIMGDDRTRTAISSFISAFIFAVIAKTALGMEYYGQNGRFLLFIGTIAVLCYLIITLIRWVFTLSHLGGLANTLNKIKQKTEQALENHYKQPYFGATWQGSLKPTMQVLYAEKSGYLTHINMLSLQHLAEENNTHIHVAVRPGKLLFPNTPIAYINDPQQDANAFRSCFFIAVQRDYEQDPEWGFIVLREIAQRALPPTTNDPDTAISVMVTMLNLLTKVPPTKDTETNYDRLSIIKADKYDWISQSFLPIARDGSELVEIGFVMQKILAGISQNTTDPEIADAAQRVAKISLSRFQQQLAFKDDIEAVEQEYHQHFE</sequence>
<dbReference type="InterPro" id="IPR018723">
    <property type="entry name" value="DUF2254_membrane"/>
</dbReference>
<feature type="transmembrane region" description="Helical" evidence="1">
    <location>
        <begin position="60"/>
        <end position="86"/>
    </location>
</feature>
<dbReference type="Pfam" id="PF10011">
    <property type="entry name" value="DUF2254"/>
    <property type="match status" value="1"/>
</dbReference>
<comment type="caution">
    <text evidence="2">The sequence shown here is derived from an EMBL/GenBank/DDBJ whole genome shotgun (WGS) entry which is preliminary data.</text>
</comment>
<protein>
    <submittedName>
        <fullName evidence="2">Putative membrane protein</fullName>
    </submittedName>
</protein>
<feature type="transmembrane region" description="Helical" evidence="1">
    <location>
        <begin position="20"/>
        <end position="40"/>
    </location>
</feature>
<dbReference type="RefSeq" id="WP_132500436.1">
    <property type="nucleotide sequence ID" value="NZ_LVXA01000001.1"/>
</dbReference>
<proteinExistence type="predicted"/>
<keyword evidence="1" id="KW-0812">Transmembrane</keyword>
<gene>
    <name evidence="2" type="ORF">EV693_10193</name>
</gene>
<dbReference type="Proteomes" id="UP000295537">
    <property type="component" value="Unassembled WGS sequence"/>
</dbReference>
<keyword evidence="3" id="KW-1185">Reference proteome</keyword>
<keyword evidence="1" id="KW-1133">Transmembrane helix</keyword>
<dbReference type="AlphaFoldDB" id="A0A4R2NCG1"/>
<feature type="transmembrane region" description="Helical" evidence="1">
    <location>
        <begin position="106"/>
        <end position="125"/>
    </location>
</feature>
<evidence type="ECO:0000256" key="1">
    <source>
        <dbReference type="SAM" id="Phobius"/>
    </source>
</evidence>
<feature type="transmembrane region" description="Helical" evidence="1">
    <location>
        <begin position="137"/>
        <end position="158"/>
    </location>
</feature>
<evidence type="ECO:0000313" key="2">
    <source>
        <dbReference type="EMBL" id="TCP18827.1"/>
    </source>
</evidence>
<dbReference type="EMBL" id="SLXJ01000001">
    <property type="protein sequence ID" value="TCP18827.1"/>
    <property type="molecule type" value="Genomic_DNA"/>
</dbReference>